<organism evidence="2 3">
    <name type="scientific">Corynebacterium sphenisci DSM 44792</name>
    <dbReference type="NCBI Taxonomy" id="1437874"/>
    <lineage>
        <taxon>Bacteria</taxon>
        <taxon>Bacillati</taxon>
        <taxon>Actinomycetota</taxon>
        <taxon>Actinomycetes</taxon>
        <taxon>Mycobacteriales</taxon>
        <taxon>Corynebacteriaceae</taxon>
        <taxon>Corynebacterium</taxon>
    </lineage>
</organism>
<proteinExistence type="predicted"/>
<dbReference type="EMBL" id="CP009248">
    <property type="protein sequence ID" value="APT91557.1"/>
    <property type="molecule type" value="Genomic_DNA"/>
</dbReference>
<evidence type="ECO:0000256" key="1">
    <source>
        <dbReference type="SAM" id="Phobius"/>
    </source>
</evidence>
<dbReference type="AlphaFoldDB" id="A0A1L7D0D9"/>
<reference evidence="2 3" key="1">
    <citation type="submission" date="2014-08" db="EMBL/GenBank/DDBJ databases">
        <title>Complete genome sequence of Corynebacterium sphenisci CECT 5990(T) (=DSM 44792(T)), isolated from healthy wild penguins.</title>
        <authorList>
            <person name="Ruckert C."/>
            <person name="Albersmeier A."/>
            <person name="Winkler A."/>
            <person name="Kalinowski J."/>
        </authorList>
    </citation>
    <scope>NUCLEOTIDE SEQUENCE [LARGE SCALE GENOMIC DNA]</scope>
    <source>
        <strain evidence="2 3">DSM 44792</strain>
    </source>
</reference>
<dbReference type="KEGG" id="csph:CSPHI_11970"/>
<gene>
    <name evidence="2" type="ORF">CSPHI_11970</name>
</gene>
<dbReference type="STRING" id="1437874.CSPHI_11970"/>
<protein>
    <submittedName>
        <fullName evidence="2">Uncharacterized protein</fullName>
    </submittedName>
</protein>
<accession>A0A1L7D0D9</accession>
<evidence type="ECO:0000313" key="3">
    <source>
        <dbReference type="Proteomes" id="UP000185469"/>
    </source>
</evidence>
<name>A0A1L7D0D9_9CORY</name>
<sequence>MMDLWMLLTMVSVGIGFLLFGGSFAAFMYGRPRSLVWGLALGALVLCTIIPVTLAVFLGTSAG</sequence>
<keyword evidence="1" id="KW-0812">Transmembrane</keyword>
<evidence type="ECO:0000313" key="2">
    <source>
        <dbReference type="EMBL" id="APT91557.1"/>
    </source>
</evidence>
<keyword evidence="1" id="KW-0472">Membrane</keyword>
<dbReference type="Proteomes" id="UP000185469">
    <property type="component" value="Chromosome"/>
</dbReference>
<feature type="transmembrane region" description="Helical" evidence="1">
    <location>
        <begin position="35"/>
        <end position="58"/>
    </location>
</feature>
<keyword evidence="3" id="KW-1185">Reference proteome</keyword>
<keyword evidence="1" id="KW-1133">Transmembrane helix</keyword>